<comment type="caution">
    <text evidence="1">The sequence shown here is derived from an EMBL/GenBank/DDBJ whole genome shotgun (WGS) entry which is preliminary data.</text>
</comment>
<evidence type="ECO:0000313" key="2">
    <source>
        <dbReference type="Proteomes" id="UP001190700"/>
    </source>
</evidence>
<keyword evidence="2" id="KW-1185">Reference proteome</keyword>
<dbReference type="AlphaFoldDB" id="A0AAE0G2I1"/>
<dbReference type="EMBL" id="LGRX02010517">
    <property type="protein sequence ID" value="KAK3270222.1"/>
    <property type="molecule type" value="Genomic_DNA"/>
</dbReference>
<name>A0AAE0G2I1_9CHLO</name>
<organism evidence="1 2">
    <name type="scientific">Cymbomonas tetramitiformis</name>
    <dbReference type="NCBI Taxonomy" id="36881"/>
    <lineage>
        <taxon>Eukaryota</taxon>
        <taxon>Viridiplantae</taxon>
        <taxon>Chlorophyta</taxon>
        <taxon>Pyramimonadophyceae</taxon>
        <taxon>Pyramimonadales</taxon>
        <taxon>Pyramimonadaceae</taxon>
        <taxon>Cymbomonas</taxon>
    </lineage>
</organism>
<sequence>MLICKCAHMIDTLLQIHLDKAHHLRSSYQRYKARILEEKGELPATSAFPVAKAVVTKISYHEEVFREWADTNMLKGAPQRMPVSGARQIPPIDYGVQYDLYKLDTEDQWAVCAETFKIYVKNLLKAISRSYGFNLHTLECHDW</sequence>
<protein>
    <submittedName>
        <fullName evidence="1">Uncharacterized protein</fullName>
    </submittedName>
</protein>
<evidence type="ECO:0000313" key="1">
    <source>
        <dbReference type="EMBL" id="KAK3270222.1"/>
    </source>
</evidence>
<gene>
    <name evidence="1" type="ORF">CYMTET_21369</name>
</gene>
<reference evidence="1 2" key="1">
    <citation type="journal article" date="2015" name="Genome Biol. Evol.">
        <title>Comparative Genomics of a Bacterivorous Green Alga Reveals Evolutionary Causalities and Consequences of Phago-Mixotrophic Mode of Nutrition.</title>
        <authorList>
            <person name="Burns J.A."/>
            <person name="Paasch A."/>
            <person name="Narechania A."/>
            <person name="Kim E."/>
        </authorList>
    </citation>
    <scope>NUCLEOTIDE SEQUENCE [LARGE SCALE GENOMIC DNA]</scope>
    <source>
        <strain evidence="1 2">PLY_AMNH</strain>
    </source>
</reference>
<dbReference type="Proteomes" id="UP001190700">
    <property type="component" value="Unassembled WGS sequence"/>
</dbReference>
<proteinExistence type="predicted"/>
<accession>A0AAE0G2I1</accession>